<accession>A0A444FV85</accession>
<name>A0A444FV85_ENSVE</name>
<proteinExistence type="predicted"/>
<feature type="non-terminal residue" evidence="1">
    <location>
        <position position="1"/>
    </location>
</feature>
<sequence>AALASTATGRGFLLASTAASSSGGTIRRARLSIALRSTNDPYAASPSTSSSLFSSPEVTAIPLSVVVMTRALDAP</sequence>
<reference evidence="1" key="1">
    <citation type="journal article" date="2018" name="Data Brief">
        <title>Genome sequence data from 17 accessions of Ensete ventricosum, a staple food crop for millions in Ethiopia.</title>
        <authorList>
            <person name="Yemataw Z."/>
            <person name="Muzemil S."/>
            <person name="Ambachew D."/>
            <person name="Tripathi L."/>
            <person name="Tesfaye K."/>
            <person name="Chala A."/>
            <person name="Farbos A."/>
            <person name="O'Neill P."/>
            <person name="Moore K."/>
            <person name="Grant M."/>
            <person name="Studholme D.J."/>
        </authorList>
    </citation>
    <scope>NUCLEOTIDE SEQUENCE [LARGE SCALE GENOMIC DNA]</scope>
    <source>
        <tissue evidence="1">Leaf</tissue>
    </source>
</reference>
<evidence type="ECO:0000313" key="1">
    <source>
        <dbReference type="EMBL" id="RZR73862.1"/>
    </source>
</evidence>
<dbReference type="EMBL" id="KV876039">
    <property type="protein sequence ID" value="RZR73862.1"/>
    <property type="molecule type" value="Genomic_DNA"/>
</dbReference>
<protein>
    <submittedName>
        <fullName evidence="1">Uncharacterized protein</fullName>
    </submittedName>
</protein>
<organism evidence="1">
    <name type="scientific">Ensete ventricosum</name>
    <name type="common">Abyssinian banana</name>
    <name type="synonym">Musa ensete</name>
    <dbReference type="NCBI Taxonomy" id="4639"/>
    <lineage>
        <taxon>Eukaryota</taxon>
        <taxon>Viridiplantae</taxon>
        <taxon>Streptophyta</taxon>
        <taxon>Embryophyta</taxon>
        <taxon>Tracheophyta</taxon>
        <taxon>Spermatophyta</taxon>
        <taxon>Magnoliopsida</taxon>
        <taxon>Liliopsida</taxon>
        <taxon>Zingiberales</taxon>
        <taxon>Musaceae</taxon>
        <taxon>Ensete</taxon>
    </lineage>
</organism>
<dbReference type="AlphaFoldDB" id="A0A444FV85"/>
<dbReference type="Proteomes" id="UP000290560">
    <property type="component" value="Unassembled WGS sequence"/>
</dbReference>
<gene>
    <name evidence="1" type="ORF">BHM03_00028959</name>
</gene>